<dbReference type="Proteomes" id="UP001296580">
    <property type="component" value="Unassembled WGS sequence"/>
</dbReference>
<dbReference type="RefSeq" id="WP_004844631.1">
    <property type="nucleotide sequence ID" value="NZ_AP031446.1"/>
</dbReference>
<reference evidence="6" key="3">
    <citation type="submission" date="2020-02" db="EMBL/GenBank/DDBJ databases">
        <authorList>
            <person name="Littmann E."/>
            <person name="Sorbara M."/>
        </authorList>
    </citation>
    <scope>NUCLEOTIDE SEQUENCE</scope>
    <source>
        <strain evidence="8">MSK.11.9</strain>
        <strain evidence="7">MSK.15.32</strain>
        <strain evidence="6">MSK.22.53</strain>
    </source>
</reference>
<evidence type="ECO:0000313" key="7">
    <source>
        <dbReference type="EMBL" id="NSI58023.1"/>
    </source>
</evidence>
<evidence type="ECO:0000313" key="6">
    <source>
        <dbReference type="EMBL" id="NSI17906.1"/>
    </source>
</evidence>
<reference evidence="4" key="6">
    <citation type="submission" date="2023-01" db="EMBL/GenBank/DDBJ databases">
        <title>Human gut microbiome strain richness.</title>
        <authorList>
            <person name="Chen-Liaw A."/>
        </authorList>
    </citation>
    <scope>NUCLEOTIDE SEQUENCE</scope>
    <source>
        <strain evidence="4">RTP21484st1_H11_RTP21484_190118</strain>
    </source>
</reference>
<feature type="compositionally biased region" description="Acidic residues" evidence="1">
    <location>
        <begin position="82"/>
        <end position="104"/>
    </location>
</feature>
<dbReference type="Proteomes" id="UP000283981">
    <property type="component" value="Unassembled WGS sequence"/>
</dbReference>
<feature type="region of interest" description="Disordered" evidence="1">
    <location>
        <begin position="76"/>
        <end position="104"/>
    </location>
</feature>
<comment type="caution">
    <text evidence="12">The sequence shown here is derived from an EMBL/GenBank/DDBJ whole genome shotgun (WGS) entry which is preliminary data.</text>
</comment>
<proteinExistence type="predicted"/>
<dbReference type="Proteomes" id="UP000285697">
    <property type="component" value="Unassembled WGS sequence"/>
</dbReference>
<dbReference type="Proteomes" id="UP000284472">
    <property type="component" value="Unassembled WGS sequence"/>
</dbReference>
<dbReference type="Proteomes" id="UP000286137">
    <property type="component" value="Unassembled WGS sequence"/>
</dbReference>
<dbReference type="EMBL" id="JAPZEG010000001">
    <property type="protein sequence ID" value="MDE1202001.1"/>
    <property type="molecule type" value="Genomic_DNA"/>
</dbReference>
<evidence type="ECO:0000313" key="10">
    <source>
        <dbReference type="EMBL" id="RGQ60510.1"/>
    </source>
</evidence>
<evidence type="ECO:0000313" key="11">
    <source>
        <dbReference type="EMBL" id="RGT41110.1"/>
    </source>
</evidence>
<name>A0A2N5PW21_MEDGN</name>
<protein>
    <submittedName>
        <fullName evidence="2">DUF6110 family protein</fullName>
    </submittedName>
</protein>
<evidence type="ECO:0000313" key="3">
    <source>
        <dbReference type="EMBL" id="MCB5617868.1"/>
    </source>
</evidence>
<evidence type="ECO:0000313" key="12">
    <source>
        <dbReference type="EMBL" id="RHD06168.1"/>
    </source>
</evidence>
<dbReference type="EMBL" id="JAAIRY010000020">
    <property type="protein sequence ID" value="NSI65888.1"/>
    <property type="molecule type" value="Genomic_DNA"/>
</dbReference>
<reference evidence="5" key="5">
    <citation type="submission" date="2022-12" db="EMBL/GenBank/DDBJ databases">
        <title>Genome of R. gnavus strain RSHDN_120.</title>
        <authorList>
            <person name="Abdugheni R."/>
        </authorList>
    </citation>
    <scope>NUCLEOTIDE SEQUENCE</scope>
    <source>
        <strain evidence="5">RSHDN_120</strain>
    </source>
</reference>
<evidence type="ECO:0000313" key="8">
    <source>
        <dbReference type="EMBL" id="NSI65888.1"/>
    </source>
</evidence>
<dbReference type="Proteomes" id="UP001149331">
    <property type="component" value="Unassembled WGS sequence"/>
</dbReference>
<evidence type="ECO:0000256" key="1">
    <source>
        <dbReference type="SAM" id="MobiDB-lite"/>
    </source>
</evidence>
<dbReference type="Proteomes" id="UP001297370">
    <property type="component" value="Unassembled WGS sequence"/>
</dbReference>
<organism evidence="12 21">
    <name type="scientific">Mediterraneibacter gnavus</name>
    <name type="common">Ruminococcus gnavus</name>
    <dbReference type="NCBI Taxonomy" id="33038"/>
    <lineage>
        <taxon>Bacteria</taxon>
        <taxon>Bacillati</taxon>
        <taxon>Bacillota</taxon>
        <taxon>Clostridia</taxon>
        <taxon>Lachnospirales</taxon>
        <taxon>Lachnospiraceae</taxon>
        <taxon>Mediterraneibacter</taxon>
    </lineage>
</organism>
<dbReference type="Proteomes" id="UP000283992">
    <property type="component" value="Unassembled WGS sequence"/>
</dbReference>
<evidence type="ECO:0000313" key="23">
    <source>
        <dbReference type="Proteomes" id="UP000285697"/>
    </source>
</evidence>
<evidence type="ECO:0000313" key="14">
    <source>
        <dbReference type="EMBL" id="RHG86509.1"/>
    </source>
</evidence>
<evidence type="ECO:0000313" key="15">
    <source>
        <dbReference type="EMBL" id="RHJ14741.1"/>
    </source>
</evidence>
<reference evidence="6" key="2">
    <citation type="journal article" date="2020" name="Cell Host Microbe">
        <title>Functional and Genomic Variation between Human-Derived Isolates of Lachnospiraceae Reveals Inter- and Intra-Species Diversity.</title>
        <authorList>
            <person name="Sorbara M.T."/>
            <person name="Littmann E.R."/>
            <person name="Fontana E."/>
            <person name="Moody T.U."/>
            <person name="Kohout C.E."/>
            <person name="Gjonbalaj M."/>
            <person name="Eaton V."/>
            <person name="Seok R."/>
            <person name="Leiner I.M."/>
            <person name="Pamer E.G."/>
        </authorList>
    </citation>
    <scope>NUCLEOTIDE SEQUENCE</scope>
    <source>
        <strain evidence="8">MSK.11.9</strain>
        <strain evidence="7">MSK.15.32</strain>
        <strain evidence="6">MSK.22.53</strain>
    </source>
</reference>
<dbReference type="EMBL" id="JAAIRM010000001">
    <property type="protein sequence ID" value="NSI17906.1"/>
    <property type="molecule type" value="Genomic_DNA"/>
</dbReference>
<reference evidence="2" key="4">
    <citation type="submission" date="2021-10" db="EMBL/GenBank/DDBJ databases">
        <title>Collection of gut derived symbiotic bacterial strains cultured from healthy donors.</title>
        <authorList>
            <person name="Lin H."/>
            <person name="Littmann E."/>
            <person name="Claire K."/>
            <person name="Pamer E."/>
        </authorList>
    </citation>
    <scope>NUCLEOTIDE SEQUENCE</scope>
    <source>
        <strain evidence="3">MSK.23.18</strain>
        <strain evidence="2">MSK.23.4</strain>
    </source>
</reference>
<dbReference type="Proteomes" id="UP001297422">
    <property type="component" value="Unassembled WGS sequence"/>
</dbReference>
<dbReference type="Proteomes" id="UP000283834">
    <property type="component" value="Unassembled WGS sequence"/>
</dbReference>
<dbReference type="EMBL" id="QRIS01000006">
    <property type="protein sequence ID" value="RHG86509.1"/>
    <property type="molecule type" value="Genomic_DNA"/>
</dbReference>
<accession>A0A2N5PW21</accession>
<evidence type="ECO:0000313" key="13">
    <source>
        <dbReference type="EMBL" id="RHG19278.1"/>
    </source>
</evidence>
<evidence type="ECO:0000313" key="16">
    <source>
        <dbReference type="EMBL" id="RHM80426.1"/>
    </source>
</evidence>
<dbReference type="EMBL" id="JAJBOM010000001">
    <property type="protein sequence ID" value="MCB5617868.1"/>
    <property type="molecule type" value="Genomic_DNA"/>
</dbReference>
<dbReference type="Proteomes" id="UP001296581">
    <property type="component" value="Unassembled WGS sequence"/>
</dbReference>
<evidence type="ECO:0000313" key="19">
    <source>
        <dbReference type="Proteomes" id="UP000283981"/>
    </source>
</evidence>
<evidence type="ECO:0000313" key="5">
    <source>
        <dbReference type="EMBL" id="MDE1202001.1"/>
    </source>
</evidence>
<dbReference type="GeneID" id="57435303"/>
<evidence type="ECO:0000313" key="22">
    <source>
        <dbReference type="Proteomes" id="UP000285610"/>
    </source>
</evidence>
<dbReference type="Proteomes" id="UP000285610">
    <property type="component" value="Unassembled WGS sequence"/>
</dbReference>
<dbReference type="EMBL" id="QRQE01000005">
    <property type="protein sequence ID" value="RHM80426.1"/>
    <property type="molecule type" value="Genomic_DNA"/>
</dbReference>
<evidence type="ECO:0000313" key="21">
    <source>
        <dbReference type="Proteomes" id="UP000284472"/>
    </source>
</evidence>
<dbReference type="EMBL" id="QSIR01000011">
    <property type="protein sequence ID" value="RHD06168.1"/>
    <property type="molecule type" value="Genomic_DNA"/>
</dbReference>
<dbReference type="EMBL" id="QRTJ01000049">
    <property type="protein sequence ID" value="RGQ60510.1"/>
    <property type="molecule type" value="Genomic_DNA"/>
</dbReference>
<dbReference type="AlphaFoldDB" id="A0A2N5PW21"/>
<evidence type="ECO:0000313" key="24">
    <source>
        <dbReference type="Proteomes" id="UP000286137"/>
    </source>
</evidence>
<dbReference type="EMBL" id="QRIA01000008">
    <property type="protein sequence ID" value="RHG19278.1"/>
    <property type="molecule type" value="Genomic_DNA"/>
</dbReference>
<dbReference type="EMBL" id="QRLN01000004">
    <property type="protein sequence ID" value="RHJ14741.1"/>
    <property type="molecule type" value="Genomic_DNA"/>
</dbReference>
<sequence>MLDVFKMKKLGIFAGGVLFGTAGVKLLSSKDAKKVYTNCTAAVLRAKDSVMKTASTVQENAEDILAEAKQINEERAAKEAALEQEAEEVTEETVADNTDFAEEA</sequence>
<evidence type="ECO:0000313" key="20">
    <source>
        <dbReference type="Proteomes" id="UP000283992"/>
    </source>
</evidence>
<dbReference type="Pfam" id="PF19605">
    <property type="entry name" value="DUF6110"/>
    <property type="match status" value="1"/>
</dbReference>
<evidence type="ECO:0000313" key="2">
    <source>
        <dbReference type="EMBL" id="MCB5494016.1"/>
    </source>
</evidence>
<evidence type="ECO:0000313" key="4">
    <source>
        <dbReference type="EMBL" id="MDB8685222.1"/>
    </source>
</evidence>
<dbReference type="Proteomes" id="UP001212160">
    <property type="component" value="Unassembled WGS sequence"/>
</dbReference>
<dbReference type="EMBL" id="JAJBNC010000014">
    <property type="protein sequence ID" value="MCB5494016.1"/>
    <property type="molecule type" value="Genomic_DNA"/>
</dbReference>
<dbReference type="Proteomes" id="UP001296643">
    <property type="component" value="Unassembled WGS sequence"/>
</dbReference>
<dbReference type="EMBL" id="QSSX01000001">
    <property type="protein sequence ID" value="RGM26459.1"/>
    <property type="molecule type" value="Genomic_DNA"/>
</dbReference>
<dbReference type="InterPro" id="IPR046092">
    <property type="entry name" value="DUF6110"/>
</dbReference>
<dbReference type="EMBL" id="QRWQ01000002">
    <property type="protein sequence ID" value="RGT41110.1"/>
    <property type="molecule type" value="Genomic_DNA"/>
</dbReference>
<dbReference type="Proteomes" id="UP000260808">
    <property type="component" value="Unassembled WGS sequence"/>
</dbReference>
<evidence type="ECO:0000313" key="17">
    <source>
        <dbReference type="Proteomes" id="UP000260808"/>
    </source>
</evidence>
<reference evidence="17 18" key="1">
    <citation type="submission" date="2018-08" db="EMBL/GenBank/DDBJ databases">
        <title>A genome reference for cultivated species of the human gut microbiota.</title>
        <authorList>
            <person name="Zou Y."/>
            <person name="Xue W."/>
            <person name="Luo G."/>
        </authorList>
    </citation>
    <scope>NUCLEOTIDE SEQUENCE [LARGE SCALE GENOMIC DNA]</scope>
    <source>
        <strain evidence="11 18">AF19-16AC</strain>
        <strain evidence="10 24">AF27-4BH</strain>
        <strain evidence="16 22">AF33-12</strain>
        <strain evidence="15 20">AM12-54</strain>
        <strain evidence="14 19">AM21-18</strain>
        <strain evidence="13 23">AM22-7AC</strain>
        <strain evidence="12 21">AM32-6</strain>
        <strain evidence="9 17">TF01-20-2</strain>
    </source>
</reference>
<evidence type="ECO:0000313" key="9">
    <source>
        <dbReference type="EMBL" id="RGM26459.1"/>
    </source>
</evidence>
<evidence type="ECO:0000313" key="18">
    <source>
        <dbReference type="Proteomes" id="UP000283834"/>
    </source>
</evidence>
<dbReference type="EMBL" id="JAAIRV010000008">
    <property type="protein sequence ID" value="NSI58023.1"/>
    <property type="molecule type" value="Genomic_DNA"/>
</dbReference>
<dbReference type="EMBL" id="JAQMLA010000001">
    <property type="protein sequence ID" value="MDB8685222.1"/>
    <property type="molecule type" value="Genomic_DNA"/>
</dbReference>
<gene>
    <name evidence="15" type="ORF">DW142_04610</name>
    <name evidence="14" type="ORF">DW243_04520</name>
    <name evidence="13" type="ORF">DW270_08085</name>
    <name evidence="12" type="ORF">DW812_08710</name>
    <name evidence="11" type="ORF">DWX36_02155</name>
    <name evidence="10" type="ORF">DWY88_15860</name>
    <name evidence="16" type="ORF">DWZ50_02920</name>
    <name evidence="9" type="ORF">DXC31_01000</name>
    <name evidence="6" type="ORF">G4958_00745</name>
    <name evidence="8" type="ORF">G4981_11470</name>
    <name evidence="7" type="ORF">G4993_06355</name>
    <name evidence="3" type="ORF">LIQ08_01625</name>
    <name evidence="2" type="ORF">LIQ10_09730</name>
    <name evidence="5" type="ORF">O4N78_00135</name>
    <name evidence="4" type="ORF">PNW85_00780</name>
</gene>